<dbReference type="PRINTS" id="PR00138">
    <property type="entry name" value="MATRIXIN"/>
</dbReference>
<organism evidence="6 7">
    <name type="scientific">Secundilactobacillus mixtipabuli</name>
    <dbReference type="NCBI Taxonomy" id="1435342"/>
    <lineage>
        <taxon>Bacteria</taxon>
        <taxon>Bacillati</taxon>
        <taxon>Bacillota</taxon>
        <taxon>Bacilli</taxon>
        <taxon>Lactobacillales</taxon>
        <taxon>Lactobacillaceae</taxon>
        <taxon>Secundilactobacillus</taxon>
    </lineage>
</organism>
<dbReference type="InterPro" id="IPR024079">
    <property type="entry name" value="MetalloPept_cat_dom_sf"/>
</dbReference>
<protein>
    <submittedName>
        <fullName evidence="6">Peptidase M10</fullName>
    </submittedName>
</protein>
<dbReference type="GO" id="GO:0031012">
    <property type="term" value="C:extracellular matrix"/>
    <property type="evidence" value="ECO:0007669"/>
    <property type="project" value="InterPro"/>
</dbReference>
<proteinExistence type="predicted"/>
<evidence type="ECO:0000313" key="7">
    <source>
        <dbReference type="Proteomes" id="UP000198374"/>
    </source>
</evidence>
<dbReference type="EMBL" id="BCMF01000002">
    <property type="protein sequence ID" value="GAW98447.1"/>
    <property type="molecule type" value="Genomic_DNA"/>
</dbReference>
<evidence type="ECO:0000259" key="5">
    <source>
        <dbReference type="Pfam" id="PF00413"/>
    </source>
</evidence>
<evidence type="ECO:0000256" key="2">
    <source>
        <dbReference type="ARBA" id="ARBA00022723"/>
    </source>
</evidence>
<reference evidence="6 7" key="1">
    <citation type="submission" date="2015-11" db="EMBL/GenBank/DDBJ databases">
        <title>Draft genome sequences of new species of the genus Lactobacillus isolated from orchardgrass silage.</title>
        <authorList>
            <person name="Tohno M."/>
            <person name="Tanizawa Y."/>
            <person name="Arita M."/>
        </authorList>
    </citation>
    <scope>NUCLEOTIDE SEQUENCE [LARGE SCALE GENOMIC DNA]</scope>
    <source>
        <strain evidence="6 7">IWT30</strain>
    </source>
</reference>
<evidence type="ECO:0000256" key="4">
    <source>
        <dbReference type="ARBA" id="ARBA00022833"/>
    </source>
</evidence>
<keyword evidence="4" id="KW-0862">Zinc</keyword>
<evidence type="ECO:0000313" key="6">
    <source>
        <dbReference type="EMBL" id="GAW98447.1"/>
    </source>
</evidence>
<dbReference type="Gene3D" id="3.40.390.10">
    <property type="entry name" value="Collagenase (Catalytic Domain)"/>
    <property type="match status" value="1"/>
</dbReference>
<dbReference type="GO" id="GO:0008270">
    <property type="term" value="F:zinc ion binding"/>
    <property type="evidence" value="ECO:0007669"/>
    <property type="project" value="InterPro"/>
</dbReference>
<accession>A0A1Z5IA01</accession>
<dbReference type="InterPro" id="IPR001818">
    <property type="entry name" value="Pept_M10_metallopeptidase"/>
</dbReference>
<dbReference type="OrthoDB" id="2148705at2"/>
<feature type="domain" description="Peptidase M10 metallopeptidase" evidence="5">
    <location>
        <begin position="12"/>
        <end position="135"/>
    </location>
</feature>
<dbReference type="SUPFAM" id="SSF55486">
    <property type="entry name" value="Metalloproteases ('zincins'), catalytic domain"/>
    <property type="match status" value="1"/>
</dbReference>
<comment type="caution">
    <text evidence="6">The sequence shown here is derived from an EMBL/GenBank/DDBJ whole genome shotgun (WGS) entry which is preliminary data.</text>
</comment>
<dbReference type="RefSeq" id="WP_143443071.1">
    <property type="nucleotide sequence ID" value="NZ_BCMF01000002.1"/>
</dbReference>
<keyword evidence="7" id="KW-1185">Reference proteome</keyword>
<sequence>MQIKVGTYYSEVWKKAINNWNSKKVFRFKIVSGPAQITIIPAQSNEATLIKQNLVGVAYVDHDDTKRIISVKLHLVDTLLKKNGYTTSQRVNVAEHELGHAMGLAHNPSKQSVMYKTTRYVTIQPVDVKNVRNLYSIPASQYFINPPVTVSSTTNNALITDGAGDRLYKSPFESETVEPTKEAFW</sequence>
<evidence type="ECO:0000256" key="1">
    <source>
        <dbReference type="ARBA" id="ARBA00022670"/>
    </source>
</evidence>
<keyword evidence="1" id="KW-0645">Protease</keyword>
<dbReference type="Pfam" id="PF00413">
    <property type="entry name" value="Peptidase_M10"/>
    <property type="match status" value="1"/>
</dbReference>
<dbReference type="GO" id="GO:0006508">
    <property type="term" value="P:proteolysis"/>
    <property type="evidence" value="ECO:0007669"/>
    <property type="project" value="UniProtKB-KW"/>
</dbReference>
<name>A0A1Z5IA01_9LACO</name>
<dbReference type="InterPro" id="IPR021190">
    <property type="entry name" value="Pept_M10A"/>
</dbReference>
<keyword evidence="2" id="KW-0479">Metal-binding</keyword>
<dbReference type="AlphaFoldDB" id="A0A1Z5IA01"/>
<gene>
    <name evidence="6" type="ORF">IWT30_00392</name>
</gene>
<dbReference type="GO" id="GO:0004222">
    <property type="term" value="F:metalloendopeptidase activity"/>
    <property type="evidence" value="ECO:0007669"/>
    <property type="project" value="InterPro"/>
</dbReference>
<dbReference type="Proteomes" id="UP000198374">
    <property type="component" value="Unassembled WGS sequence"/>
</dbReference>
<keyword evidence="3" id="KW-0378">Hydrolase</keyword>
<evidence type="ECO:0000256" key="3">
    <source>
        <dbReference type="ARBA" id="ARBA00022801"/>
    </source>
</evidence>